<dbReference type="Proteomes" id="UP001183629">
    <property type="component" value="Unassembled WGS sequence"/>
</dbReference>
<evidence type="ECO:0000313" key="1">
    <source>
        <dbReference type="EMBL" id="MDR7326946.1"/>
    </source>
</evidence>
<gene>
    <name evidence="1" type="ORF">J2S44_007196</name>
</gene>
<evidence type="ECO:0000313" key="2">
    <source>
        <dbReference type="Proteomes" id="UP001183629"/>
    </source>
</evidence>
<dbReference type="EMBL" id="JAVDYC010000001">
    <property type="protein sequence ID" value="MDR7326946.1"/>
    <property type="molecule type" value="Genomic_DNA"/>
</dbReference>
<keyword evidence="2" id="KW-1185">Reference proteome</keyword>
<proteinExistence type="predicted"/>
<accession>A0AAE3ZY37</accession>
<reference evidence="1 2" key="1">
    <citation type="submission" date="2023-07" db="EMBL/GenBank/DDBJ databases">
        <title>Sequencing the genomes of 1000 actinobacteria strains.</title>
        <authorList>
            <person name="Klenk H.-P."/>
        </authorList>
    </citation>
    <scope>NUCLEOTIDE SEQUENCE [LARGE SCALE GENOMIC DNA]</scope>
    <source>
        <strain evidence="1 2">DSM 44711</strain>
    </source>
</reference>
<organism evidence="1 2">
    <name type="scientific">Catenuloplanes niger</name>
    <dbReference type="NCBI Taxonomy" id="587534"/>
    <lineage>
        <taxon>Bacteria</taxon>
        <taxon>Bacillati</taxon>
        <taxon>Actinomycetota</taxon>
        <taxon>Actinomycetes</taxon>
        <taxon>Micromonosporales</taxon>
        <taxon>Micromonosporaceae</taxon>
        <taxon>Catenuloplanes</taxon>
    </lineage>
</organism>
<comment type="caution">
    <text evidence="1">The sequence shown here is derived from an EMBL/GenBank/DDBJ whole genome shotgun (WGS) entry which is preliminary data.</text>
</comment>
<protein>
    <submittedName>
        <fullName evidence="1">Uncharacterized protein</fullName>
    </submittedName>
</protein>
<dbReference type="AlphaFoldDB" id="A0AAE3ZY37"/>
<name>A0AAE3ZY37_9ACTN</name>
<dbReference type="RefSeq" id="WP_310423532.1">
    <property type="nucleotide sequence ID" value="NZ_JAVDYC010000001.1"/>
</dbReference>
<sequence>MVAERVRVLAYFPVGSTERAELRGWADASEESLRGYGPWRAPADKEDLGLQDYGAGILDRFLRRMPRGVVELRGVPDVVGDRVDRFLSGETARWRLVDARLSLWNVGTGLVLFTFDLPATAYRDASSLVLDTRGLVAAMAPEVTALVRARLGRAAASAWKRRT</sequence>